<evidence type="ECO:0000313" key="16">
    <source>
        <dbReference type="EMBL" id="CUS07846.1"/>
    </source>
</evidence>
<evidence type="ECO:0000256" key="10">
    <source>
        <dbReference type="ARBA" id="ARBA00022989"/>
    </source>
</evidence>
<evidence type="ECO:0000256" key="7">
    <source>
        <dbReference type="ARBA" id="ARBA00022676"/>
    </source>
</evidence>
<evidence type="ECO:0000256" key="3">
    <source>
        <dbReference type="ARBA" id="ARBA00004991"/>
    </source>
</evidence>
<comment type="subcellular location">
    <subcellularLocation>
        <location evidence="1">Membrane</location>
        <topology evidence="1">Multi-pass membrane protein</topology>
    </subcellularLocation>
</comment>
<keyword evidence="11 15" id="KW-0472">Membrane</keyword>
<dbReference type="UniPathway" id="UPA00222"/>
<dbReference type="GO" id="GO:0006679">
    <property type="term" value="P:glucosylceramide biosynthetic process"/>
    <property type="evidence" value="ECO:0007669"/>
    <property type="project" value="TreeGrafter"/>
</dbReference>
<evidence type="ECO:0000256" key="14">
    <source>
        <dbReference type="ARBA" id="ARBA00032575"/>
    </source>
</evidence>
<dbReference type="AlphaFoldDB" id="A0A292PK20"/>
<keyword evidence="7" id="KW-0328">Glycosyltransferase</keyword>
<evidence type="ECO:0000256" key="11">
    <source>
        <dbReference type="ARBA" id="ARBA00023136"/>
    </source>
</evidence>
<dbReference type="GO" id="GO:0008120">
    <property type="term" value="F:ceramide glucosyltransferase activity"/>
    <property type="evidence" value="ECO:0007669"/>
    <property type="project" value="UniProtKB-EC"/>
</dbReference>
<feature type="transmembrane region" description="Helical" evidence="15">
    <location>
        <begin position="420"/>
        <end position="446"/>
    </location>
</feature>
<comment type="pathway">
    <text evidence="2">Lipid metabolism; sphingolipid metabolism.</text>
</comment>
<organism evidence="16 17">
    <name type="scientific">Tuber aestivum</name>
    <name type="common">summer truffle</name>
    <dbReference type="NCBI Taxonomy" id="59557"/>
    <lineage>
        <taxon>Eukaryota</taxon>
        <taxon>Fungi</taxon>
        <taxon>Dikarya</taxon>
        <taxon>Ascomycota</taxon>
        <taxon>Pezizomycotina</taxon>
        <taxon>Pezizomycetes</taxon>
        <taxon>Pezizales</taxon>
        <taxon>Tuberaceae</taxon>
        <taxon>Tuber</taxon>
    </lineage>
</organism>
<dbReference type="PANTHER" id="PTHR12726:SF0">
    <property type="entry name" value="CERAMIDE GLUCOSYLTRANSFERASE"/>
    <property type="match status" value="1"/>
</dbReference>
<dbReference type="InterPro" id="IPR029044">
    <property type="entry name" value="Nucleotide-diphossugar_trans"/>
</dbReference>
<sequence length="524" mass="59367">MASSPLSAVPMPPSGHNTTNDMSHFVPSTVQVLLARAFLFWFVFVWAVCMIGHVRMKRMYSRPPPSVPATHGVSEELPFVSILRPIKGLDPFLQLCLESTALLRYPKSKYELVLCVASPHDPAIPIIRQVIASHSETNARILVGEEDVGPNPKIRNLSKGYREAKGDIVWILDSNIWVPSGILDRSVRMLEGLDQDGKGYKLVHHLPLCVDVSRKYRQPLSIPSSPIISAGNSLTPLLPRPIVPSPEKSFWSRWWAMGGGRLEENFLASSHCKFYTAINTLGVAPCVVGKSNLFRRSHLSQVTRDPQGRPEKEGILAFAEHICEDHLLAERLWLKLVDDEKNKVRVWGRHGTGEDIVLQPVSRMPVVDYLARRTRWLRVRKYTVLTATVLEPGTESVLCSFLGAYAMTTLPFFRNYIPPTWPALVVCWSVATILWAATDCSLFMFLHAYKVIQPDEHTPEFVTEMPKRTFSEWAVQWIGREGLAFGIWAWALWPGQVNWRGGRYKVRWKDCKVEEIGRSIEKKD</sequence>
<evidence type="ECO:0000256" key="4">
    <source>
        <dbReference type="ARBA" id="ARBA00006739"/>
    </source>
</evidence>
<dbReference type="Gene3D" id="3.90.550.10">
    <property type="entry name" value="Spore Coat Polysaccharide Biosynthesis Protein SpsA, Chain A"/>
    <property type="match status" value="1"/>
</dbReference>
<keyword evidence="17" id="KW-1185">Reference proteome</keyword>
<evidence type="ECO:0000256" key="9">
    <source>
        <dbReference type="ARBA" id="ARBA00022692"/>
    </source>
</evidence>
<accession>A0A292PK20</accession>
<evidence type="ECO:0000256" key="8">
    <source>
        <dbReference type="ARBA" id="ARBA00022679"/>
    </source>
</evidence>
<feature type="transmembrane region" description="Helical" evidence="15">
    <location>
        <begin position="382"/>
        <end position="408"/>
    </location>
</feature>
<dbReference type="SUPFAM" id="SSF53448">
    <property type="entry name" value="Nucleotide-diphospho-sugar transferases"/>
    <property type="match status" value="1"/>
</dbReference>
<evidence type="ECO:0000256" key="15">
    <source>
        <dbReference type="SAM" id="Phobius"/>
    </source>
</evidence>
<evidence type="ECO:0000256" key="1">
    <source>
        <dbReference type="ARBA" id="ARBA00004141"/>
    </source>
</evidence>
<dbReference type="Proteomes" id="UP001412239">
    <property type="component" value="Unassembled WGS sequence"/>
</dbReference>
<evidence type="ECO:0000256" key="6">
    <source>
        <dbReference type="ARBA" id="ARBA00019988"/>
    </source>
</evidence>
<dbReference type="PANTHER" id="PTHR12726">
    <property type="entry name" value="CERAMIDE GLUCOSYLTRANSFERASE"/>
    <property type="match status" value="1"/>
</dbReference>
<evidence type="ECO:0000256" key="2">
    <source>
        <dbReference type="ARBA" id="ARBA00004760"/>
    </source>
</evidence>
<dbReference type="EC" id="2.4.1.80" evidence="5"/>
<keyword evidence="8" id="KW-0808">Transferase</keyword>
<dbReference type="GO" id="GO:0016020">
    <property type="term" value="C:membrane"/>
    <property type="evidence" value="ECO:0007669"/>
    <property type="project" value="UniProtKB-SubCell"/>
</dbReference>
<protein>
    <recommendedName>
        <fullName evidence="6">Ceramide glucosyltransferase</fullName>
        <ecNumber evidence="5">2.4.1.80</ecNumber>
    </recommendedName>
    <alternativeName>
        <fullName evidence="13">Glucosylceramide synthase</fullName>
    </alternativeName>
    <alternativeName>
        <fullName evidence="14">UDP-glucose ceramide glucosyltransferase</fullName>
    </alternativeName>
    <alternativeName>
        <fullName evidence="12">UDP-glucose:N-acylsphingosine D-glucosyltransferase</fullName>
    </alternativeName>
</protein>
<keyword evidence="10 15" id="KW-1133">Transmembrane helix</keyword>
<reference evidence="16" key="1">
    <citation type="submission" date="2015-10" db="EMBL/GenBank/DDBJ databases">
        <authorList>
            <person name="Regsiter A."/>
            <person name="william w."/>
        </authorList>
    </citation>
    <scope>NUCLEOTIDE SEQUENCE</scope>
    <source>
        <strain evidence="16">Montdore</strain>
    </source>
</reference>
<dbReference type="EMBL" id="LN891172">
    <property type="protein sequence ID" value="CUS07846.1"/>
    <property type="molecule type" value="Genomic_DNA"/>
</dbReference>
<evidence type="ECO:0000256" key="12">
    <source>
        <dbReference type="ARBA" id="ARBA00031017"/>
    </source>
</evidence>
<dbReference type="Pfam" id="PF13506">
    <property type="entry name" value="Glyco_transf_21"/>
    <property type="match status" value="1"/>
</dbReference>
<proteinExistence type="inferred from homology"/>
<comment type="similarity">
    <text evidence="4">Belongs to the glycosyltransferase 2 family.</text>
</comment>
<keyword evidence="9 15" id="KW-0812">Transmembrane</keyword>
<evidence type="ECO:0000256" key="13">
    <source>
        <dbReference type="ARBA" id="ARBA00031543"/>
    </source>
</evidence>
<gene>
    <name evidence="16" type="ORF">GSTUAT00008068001</name>
</gene>
<name>A0A292PK20_9PEZI</name>
<dbReference type="InterPro" id="IPR025993">
    <property type="entry name" value="Ceramide_glucosylTrfase"/>
</dbReference>
<evidence type="ECO:0000256" key="5">
    <source>
        <dbReference type="ARBA" id="ARBA00012699"/>
    </source>
</evidence>
<evidence type="ECO:0000313" key="17">
    <source>
        <dbReference type="Proteomes" id="UP001412239"/>
    </source>
</evidence>
<comment type="pathway">
    <text evidence="3">Sphingolipid metabolism.</text>
</comment>
<feature type="transmembrane region" description="Helical" evidence="15">
    <location>
        <begin position="33"/>
        <end position="54"/>
    </location>
</feature>